<accession>A0A6A4G198</accession>
<organism evidence="1 2">
    <name type="scientific">Phytophthora rubi</name>
    <dbReference type="NCBI Taxonomy" id="129364"/>
    <lineage>
        <taxon>Eukaryota</taxon>
        <taxon>Sar</taxon>
        <taxon>Stramenopiles</taxon>
        <taxon>Oomycota</taxon>
        <taxon>Peronosporomycetes</taxon>
        <taxon>Peronosporales</taxon>
        <taxon>Peronosporaceae</taxon>
        <taxon>Phytophthora</taxon>
    </lineage>
</organism>
<dbReference type="EMBL" id="QXFT01000075">
    <property type="protein sequence ID" value="KAE9356301.1"/>
    <property type="molecule type" value="Genomic_DNA"/>
</dbReference>
<dbReference type="AlphaFoldDB" id="A0A6A4G198"/>
<dbReference type="Proteomes" id="UP000434957">
    <property type="component" value="Unassembled WGS sequence"/>
</dbReference>
<proteinExistence type="predicted"/>
<keyword evidence="2" id="KW-1185">Reference proteome</keyword>
<evidence type="ECO:0000313" key="1">
    <source>
        <dbReference type="EMBL" id="KAE9356301.1"/>
    </source>
</evidence>
<sequence>MEYYEQCLRQDRPATHADSLTYCRTKRGFMMKSEGAQKVWVARFIKRCKKLFITPALPSSTTVQLSTEGQGCETTFPRVPTSRVKTTLLRTRVNKTQVTMTQVNTKKATTYTQTTMTRKT</sequence>
<protein>
    <submittedName>
        <fullName evidence="1">Uncharacterized protein</fullName>
    </submittedName>
</protein>
<evidence type="ECO:0000313" key="2">
    <source>
        <dbReference type="Proteomes" id="UP000434957"/>
    </source>
</evidence>
<name>A0A6A4G198_9STRA</name>
<reference evidence="1 2" key="1">
    <citation type="submission" date="2018-08" db="EMBL/GenBank/DDBJ databases">
        <title>Genomic investigation of the strawberry pathogen Phytophthora fragariae indicates pathogenicity is determined by transcriptional variation in three key races.</title>
        <authorList>
            <person name="Adams T.M."/>
            <person name="Armitage A.D."/>
            <person name="Sobczyk M.K."/>
            <person name="Bates H.J."/>
            <person name="Dunwell J.M."/>
            <person name="Nellist C.F."/>
            <person name="Harrison R.J."/>
        </authorList>
    </citation>
    <scope>NUCLEOTIDE SEQUENCE [LARGE SCALE GENOMIC DNA]</scope>
    <source>
        <strain evidence="1 2">SCRP333</strain>
    </source>
</reference>
<gene>
    <name evidence="1" type="ORF">PR003_g2389</name>
</gene>
<comment type="caution">
    <text evidence="1">The sequence shown here is derived from an EMBL/GenBank/DDBJ whole genome shotgun (WGS) entry which is preliminary data.</text>
</comment>